<feature type="binding site" evidence="7">
    <location>
        <position position="182"/>
    </location>
    <ligand>
        <name>phosphoenolpyruvate</name>
        <dbReference type="ChEBI" id="CHEBI:58702"/>
    </ligand>
</feature>
<feature type="binding site" evidence="7">
    <location>
        <position position="181"/>
    </location>
    <ligand>
        <name>3-phosphoshikimate</name>
        <dbReference type="ChEBI" id="CHEBI:145989"/>
    </ligand>
</feature>
<dbReference type="GO" id="GO:0003866">
    <property type="term" value="F:3-phosphoshikimate 1-carboxyvinyltransferase activity"/>
    <property type="evidence" value="ECO:0007669"/>
    <property type="project" value="UniProtKB-EC"/>
</dbReference>
<dbReference type="EC" id="2.5.1.19" evidence="7"/>
<comment type="similarity">
    <text evidence="2 7">Belongs to the EPSP synthase family.</text>
</comment>
<dbReference type="EMBL" id="CP093443">
    <property type="protein sequence ID" value="UVI37621.1"/>
    <property type="molecule type" value="Genomic_DNA"/>
</dbReference>
<comment type="subunit">
    <text evidence="7">Monomer.</text>
</comment>
<feature type="binding site" evidence="7">
    <location>
        <position position="25"/>
    </location>
    <ligand>
        <name>3-phosphoshikimate</name>
        <dbReference type="ChEBI" id="CHEBI:145989"/>
    </ligand>
</feature>
<feature type="active site" description="Proton acceptor" evidence="7">
    <location>
        <position position="324"/>
    </location>
</feature>
<feature type="binding site" evidence="7">
    <location>
        <position position="29"/>
    </location>
    <ligand>
        <name>3-phosphoshikimate</name>
        <dbReference type="ChEBI" id="CHEBI:145989"/>
    </ligand>
</feature>
<dbReference type="InterPro" id="IPR001986">
    <property type="entry name" value="Enolpyruvate_Tfrase_dom"/>
</dbReference>
<dbReference type="Pfam" id="PF00275">
    <property type="entry name" value="EPSP_synthase"/>
    <property type="match status" value="1"/>
</dbReference>
<feature type="binding site" evidence="7">
    <location>
        <position position="422"/>
    </location>
    <ligand>
        <name>phosphoenolpyruvate</name>
        <dbReference type="ChEBI" id="CHEBI:58702"/>
    </ligand>
</feature>
<feature type="binding site" evidence="7">
    <location>
        <position position="107"/>
    </location>
    <ligand>
        <name>phosphoenolpyruvate</name>
        <dbReference type="ChEBI" id="CHEBI:58702"/>
    </ligand>
</feature>
<dbReference type="PIRSF" id="PIRSF000505">
    <property type="entry name" value="EPSPS"/>
    <property type="match status" value="1"/>
</dbReference>
<comment type="caution">
    <text evidence="7">Lacks conserved residue(s) required for the propagation of feature annotation.</text>
</comment>
<dbReference type="HAMAP" id="MF_00210">
    <property type="entry name" value="EPSP_synth"/>
    <property type="match status" value="1"/>
</dbReference>
<feature type="binding site" evidence="7">
    <location>
        <position position="135"/>
    </location>
    <ligand>
        <name>phosphoenolpyruvate</name>
        <dbReference type="ChEBI" id="CHEBI:58702"/>
    </ligand>
</feature>
<dbReference type="CDD" id="cd01556">
    <property type="entry name" value="EPSP_synthase"/>
    <property type="match status" value="1"/>
</dbReference>
<feature type="binding site" evidence="7">
    <location>
        <position position="397"/>
    </location>
    <ligand>
        <name>phosphoenolpyruvate</name>
        <dbReference type="ChEBI" id="CHEBI:58702"/>
    </ligand>
</feature>
<gene>
    <name evidence="7 10" type="primary">aroA</name>
    <name evidence="10" type="ORF">L1F31_08210</name>
</gene>
<dbReference type="SUPFAM" id="SSF55205">
    <property type="entry name" value="EPT/RTPC-like"/>
    <property type="match status" value="1"/>
</dbReference>
<dbReference type="InterPro" id="IPR036968">
    <property type="entry name" value="Enolpyruvate_Tfrase_sf"/>
</dbReference>
<keyword evidence="4 7" id="KW-0808">Transferase</keyword>
<feature type="binding site" evidence="7">
    <location>
        <position position="355"/>
    </location>
    <ligand>
        <name>phosphoenolpyruvate</name>
        <dbReference type="ChEBI" id="CHEBI:58702"/>
    </ligand>
</feature>
<evidence type="ECO:0000256" key="8">
    <source>
        <dbReference type="SAM" id="MobiDB-lite"/>
    </source>
</evidence>
<evidence type="ECO:0000256" key="4">
    <source>
        <dbReference type="ARBA" id="ARBA00022679"/>
    </source>
</evidence>
<organism evidence="10 11">
    <name type="scientific">Brevibacterium spongiae</name>
    <dbReference type="NCBI Taxonomy" id="2909672"/>
    <lineage>
        <taxon>Bacteria</taxon>
        <taxon>Bacillati</taxon>
        <taxon>Actinomycetota</taxon>
        <taxon>Actinomycetes</taxon>
        <taxon>Micrococcales</taxon>
        <taxon>Brevibacteriaceae</taxon>
        <taxon>Brevibacterium</taxon>
    </lineage>
</organism>
<keyword evidence="3 7" id="KW-0028">Amino-acid biosynthesis</keyword>
<comment type="pathway">
    <text evidence="1 7">Metabolic intermediate biosynthesis; chorismate biosynthesis; chorismate from D-erythrose 4-phosphate and phosphoenolpyruvate: step 6/7.</text>
</comment>
<evidence type="ECO:0000256" key="2">
    <source>
        <dbReference type="ARBA" id="ARBA00009948"/>
    </source>
</evidence>
<reference evidence="10" key="1">
    <citation type="submission" date="2022-03" db="EMBL/GenBank/DDBJ databases">
        <title>Brevibacterium spongiae sp. nov., isolated from marine sponge.</title>
        <authorList>
            <person name="Li Z."/>
            <person name="Zhang M."/>
        </authorList>
    </citation>
    <scope>NUCLEOTIDE SEQUENCE</scope>
    <source>
        <strain evidence="10">WHS-Z9</strain>
    </source>
</reference>
<name>A0ABY5SX05_9MICO</name>
<feature type="binding site" evidence="7">
    <location>
        <position position="324"/>
    </location>
    <ligand>
        <name>3-phosphoshikimate</name>
        <dbReference type="ChEBI" id="CHEBI:145989"/>
    </ligand>
</feature>
<comment type="function">
    <text evidence="7">Catalyzes the transfer of the enolpyruvyl moiety of phosphoenolpyruvate (PEP) to the 5-hydroxyl of shikimate-3-phosphate (S3P) to produce enolpyruvyl shikimate-3-phosphate and inorganic phosphate.</text>
</comment>
<comment type="subcellular location">
    <subcellularLocation>
        <location evidence="7">Cytoplasm</location>
    </subcellularLocation>
</comment>
<feature type="binding site" evidence="7">
    <location>
        <position position="24"/>
    </location>
    <ligand>
        <name>phosphoenolpyruvate</name>
        <dbReference type="ChEBI" id="CHEBI:58702"/>
    </ligand>
</feature>
<keyword evidence="7" id="KW-0963">Cytoplasm</keyword>
<dbReference type="Gene3D" id="3.65.10.10">
    <property type="entry name" value="Enolpyruvate transferase domain"/>
    <property type="match status" value="2"/>
</dbReference>
<feature type="binding site" evidence="7">
    <location>
        <position position="180"/>
    </location>
    <ligand>
        <name>3-phosphoshikimate</name>
        <dbReference type="ChEBI" id="CHEBI:145989"/>
    </ligand>
</feature>
<feature type="compositionally biased region" description="Low complexity" evidence="8">
    <location>
        <begin position="7"/>
        <end position="20"/>
    </location>
</feature>
<dbReference type="InterPro" id="IPR013792">
    <property type="entry name" value="RNA3'P_cycl/enolpyr_Trfase_a/b"/>
</dbReference>
<evidence type="ECO:0000256" key="7">
    <source>
        <dbReference type="HAMAP-Rule" id="MF_00210"/>
    </source>
</evidence>
<dbReference type="PANTHER" id="PTHR21090">
    <property type="entry name" value="AROM/DEHYDROQUINATE SYNTHASE"/>
    <property type="match status" value="1"/>
</dbReference>
<dbReference type="InterPro" id="IPR023193">
    <property type="entry name" value="EPSP_synthase_CS"/>
</dbReference>
<evidence type="ECO:0000256" key="5">
    <source>
        <dbReference type="ARBA" id="ARBA00023141"/>
    </source>
</evidence>
<feature type="region of interest" description="Disordered" evidence="8">
    <location>
        <begin position="1"/>
        <end position="20"/>
    </location>
</feature>
<accession>A0ABY5SX05</accession>
<keyword evidence="11" id="KW-1185">Reference proteome</keyword>
<evidence type="ECO:0000313" key="10">
    <source>
        <dbReference type="EMBL" id="UVI37621.1"/>
    </source>
</evidence>
<feature type="binding site" evidence="7">
    <location>
        <position position="24"/>
    </location>
    <ligand>
        <name>3-phosphoshikimate</name>
        <dbReference type="ChEBI" id="CHEBI:145989"/>
    </ligand>
</feature>
<comment type="catalytic activity">
    <reaction evidence="6">
        <text>3-phosphoshikimate + phosphoenolpyruvate = 5-O-(1-carboxyvinyl)-3-phosphoshikimate + phosphate</text>
        <dbReference type="Rhea" id="RHEA:21256"/>
        <dbReference type="ChEBI" id="CHEBI:43474"/>
        <dbReference type="ChEBI" id="CHEBI:57701"/>
        <dbReference type="ChEBI" id="CHEBI:58702"/>
        <dbReference type="ChEBI" id="CHEBI:145989"/>
        <dbReference type="EC" id="2.5.1.19"/>
    </reaction>
    <physiologicalReaction direction="left-to-right" evidence="6">
        <dbReference type="Rhea" id="RHEA:21257"/>
    </physiologicalReaction>
</comment>
<evidence type="ECO:0000256" key="1">
    <source>
        <dbReference type="ARBA" id="ARBA00004811"/>
    </source>
</evidence>
<feature type="binding site" evidence="7">
    <location>
        <position position="351"/>
    </location>
    <ligand>
        <name>3-phosphoshikimate</name>
        <dbReference type="ChEBI" id="CHEBI:145989"/>
    </ligand>
</feature>
<dbReference type="PROSITE" id="PS00104">
    <property type="entry name" value="EPSP_SYNTHASE_1"/>
    <property type="match status" value="1"/>
</dbReference>
<feature type="binding site" evidence="7">
    <location>
        <position position="209"/>
    </location>
    <ligand>
        <name>3-phosphoshikimate</name>
        <dbReference type="ChEBI" id="CHEBI:145989"/>
    </ligand>
</feature>
<proteinExistence type="inferred from homology"/>
<sequence>MTGDWQPPVAGSGVSASVSVPGSKSLTNRYLILAALARSGSDLKGWLRSRDTLLMIEALRRLGAVIDEDGDLLHIEPVSLPGTATAADSPTAAEDLPPTAIDCGLAGTVMRFIPPVAALTGREVVLDGDEQARVRPMSVTVESLRRLGGQVTSADGMLPVTVHASSQLRGGHLEIDASASSQFVSGLLLAGAVMPLGLELVNTGATVPSRTHVDMTLEVLRDAGVDVSEPEPERWIVEPGQPRGLDVQVEPDLSNAAAFAAAAIAAGGTVTIADWPAHTTQAGDGFRDIAEAFGAQVVLDRQGLHVTGPEVISAVDLDLSAVGELTPVVSALAALADGTSQLRGIGHLRGHETDRLAALTREYTGIGVDVIEHSDALTITGTSDLRPALWHTYRDHRMVMAGAILALRNDGMVIEDAGTVAKTLPEFTHLWEAMLTPGA</sequence>
<feature type="binding site" evidence="7">
    <location>
        <position position="182"/>
    </location>
    <ligand>
        <name>3-phosphoshikimate</name>
        <dbReference type="ChEBI" id="CHEBI:145989"/>
    </ligand>
</feature>
<evidence type="ECO:0000259" key="9">
    <source>
        <dbReference type="Pfam" id="PF00275"/>
    </source>
</evidence>
<keyword evidence="5 7" id="KW-0057">Aromatic amino acid biosynthesis</keyword>
<dbReference type="PANTHER" id="PTHR21090:SF5">
    <property type="entry name" value="PENTAFUNCTIONAL AROM POLYPEPTIDE"/>
    <property type="match status" value="1"/>
</dbReference>
<dbReference type="RefSeq" id="WP_265420159.1">
    <property type="nucleotide sequence ID" value="NZ_CP093443.1"/>
</dbReference>
<dbReference type="InterPro" id="IPR006264">
    <property type="entry name" value="EPSP_synthase"/>
</dbReference>
<evidence type="ECO:0000256" key="3">
    <source>
        <dbReference type="ARBA" id="ARBA00022605"/>
    </source>
</evidence>
<dbReference type="NCBIfam" id="TIGR01356">
    <property type="entry name" value="aroA"/>
    <property type="match status" value="1"/>
</dbReference>
<protein>
    <recommendedName>
        <fullName evidence="7">3-phosphoshikimate 1-carboxyvinyltransferase</fullName>
        <ecNumber evidence="7">2.5.1.19</ecNumber>
    </recommendedName>
    <alternativeName>
        <fullName evidence="7">5-enolpyruvylshikimate-3-phosphate synthase</fullName>
        <shortName evidence="7">EPSP synthase</shortName>
        <shortName evidence="7">EPSPS</shortName>
    </alternativeName>
</protein>
<evidence type="ECO:0000313" key="11">
    <source>
        <dbReference type="Proteomes" id="UP001064879"/>
    </source>
</evidence>
<dbReference type="Proteomes" id="UP001064879">
    <property type="component" value="Chromosome"/>
</dbReference>
<feature type="domain" description="Enolpyruvate transferase" evidence="9">
    <location>
        <begin position="12"/>
        <end position="428"/>
    </location>
</feature>
<evidence type="ECO:0000256" key="6">
    <source>
        <dbReference type="ARBA" id="ARBA00044633"/>
    </source>
</evidence>